<proteinExistence type="inferred from homology"/>
<comment type="caution">
    <text evidence="9">The sequence shown here is derived from an EMBL/GenBank/DDBJ whole genome shotgun (WGS) entry which is preliminary data.</text>
</comment>
<evidence type="ECO:0000313" key="10">
    <source>
        <dbReference type="Proteomes" id="UP000618579"/>
    </source>
</evidence>
<sequence length="253" mass="27634">MKKFPSWLLTVISIVIGIVIWYLLSAIPAVGAIITSPLRVVKTLLAEIESGRMLSNIWASLLRVIGGFSLGLIVAVPAAFLMAWYAFVRAIVDPWIQFFRTIPPIALIPLVIVSQGVGESAKISVIFVATFLVMVISIFQGVRNVDPTLIRAARVLGATDKHIFLEVIVPASFPYILVGVRLGLAAAWTTLVAAELTGANKGLGNMIMEASLYFRMDVVILGIMVIGIIGLSMDRFVLFLERRLTGWQELRQG</sequence>
<evidence type="ECO:0000256" key="5">
    <source>
        <dbReference type="ARBA" id="ARBA00022989"/>
    </source>
</evidence>
<keyword evidence="6 7" id="KW-0472">Membrane</keyword>
<dbReference type="RefSeq" id="WP_171685614.1">
    <property type="nucleotide sequence ID" value="NZ_WHNZ01000046.1"/>
</dbReference>
<organism evidence="9 10">
    <name type="scientific">Paenibacillus planticolens</name>
    <dbReference type="NCBI Taxonomy" id="2654976"/>
    <lineage>
        <taxon>Bacteria</taxon>
        <taxon>Bacillati</taxon>
        <taxon>Bacillota</taxon>
        <taxon>Bacilli</taxon>
        <taxon>Bacillales</taxon>
        <taxon>Paenibacillaceae</taxon>
        <taxon>Paenibacillus</taxon>
    </lineage>
</organism>
<feature type="transmembrane region" description="Helical" evidence="7">
    <location>
        <begin position="212"/>
        <end position="233"/>
    </location>
</feature>
<feature type="domain" description="ABC transmembrane type-1" evidence="8">
    <location>
        <begin position="57"/>
        <end position="237"/>
    </location>
</feature>
<evidence type="ECO:0000256" key="6">
    <source>
        <dbReference type="ARBA" id="ARBA00023136"/>
    </source>
</evidence>
<feature type="transmembrane region" description="Helical" evidence="7">
    <location>
        <begin position="123"/>
        <end position="142"/>
    </location>
</feature>
<comment type="subcellular location">
    <subcellularLocation>
        <location evidence="1 7">Cell membrane</location>
        <topology evidence="1 7">Multi-pass membrane protein</topology>
    </subcellularLocation>
</comment>
<gene>
    <name evidence="9" type="ORF">GC097_22515</name>
</gene>
<dbReference type="EMBL" id="WHNZ01000046">
    <property type="protein sequence ID" value="NOV02783.1"/>
    <property type="molecule type" value="Genomic_DNA"/>
</dbReference>
<reference evidence="9 10" key="1">
    <citation type="submission" date="2019-10" db="EMBL/GenBank/DDBJ databases">
        <title>Description of Paenibacillus pedi sp. nov.</title>
        <authorList>
            <person name="Carlier A."/>
            <person name="Qi S."/>
        </authorList>
    </citation>
    <scope>NUCLEOTIDE SEQUENCE [LARGE SCALE GENOMIC DNA]</scope>
    <source>
        <strain evidence="9 10">LMG 31457</strain>
    </source>
</reference>
<name>A0ABX1ZSQ5_9BACL</name>
<evidence type="ECO:0000256" key="4">
    <source>
        <dbReference type="ARBA" id="ARBA00022692"/>
    </source>
</evidence>
<comment type="similarity">
    <text evidence="7">Belongs to the binding-protein-dependent transport system permease family.</text>
</comment>
<evidence type="ECO:0000256" key="3">
    <source>
        <dbReference type="ARBA" id="ARBA00022475"/>
    </source>
</evidence>
<dbReference type="PROSITE" id="PS50928">
    <property type="entry name" value="ABC_TM1"/>
    <property type="match status" value="1"/>
</dbReference>
<feature type="transmembrane region" description="Helical" evidence="7">
    <location>
        <begin position="7"/>
        <end position="34"/>
    </location>
</feature>
<dbReference type="PANTHER" id="PTHR30151:SF0">
    <property type="entry name" value="ABC TRANSPORTER PERMEASE PROTEIN MJ0413-RELATED"/>
    <property type="match status" value="1"/>
</dbReference>
<feature type="transmembrane region" description="Helical" evidence="7">
    <location>
        <begin position="163"/>
        <end position="192"/>
    </location>
</feature>
<evidence type="ECO:0000256" key="2">
    <source>
        <dbReference type="ARBA" id="ARBA00022448"/>
    </source>
</evidence>
<evidence type="ECO:0000313" key="9">
    <source>
        <dbReference type="EMBL" id="NOV02783.1"/>
    </source>
</evidence>
<feature type="transmembrane region" description="Helical" evidence="7">
    <location>
        <begin position="61"/>
        <end position="86"/>
    </location>
</feature>
<keyword evidence="4 7" id="KW-0812">Transmembrane</keyword>
<keyword evidence="5 7" id="KW-1133">Transmembrane helix</keyword>
<dbReference type="Proteomes" id="UP000618579">
    <property type="component" value="Unassembled WGS sequence"/>
</dbReference>
<dbReference type="InterPro" id="IPR035906">
    <property type="entry name" value="MetI-like_sf"/>
</dbReference>
<keyword evidence="10" id="KW-1185">Reference proteome</keyword>
<feature type="transmembrane region" description="Helical" evidence="7">
    <location>
        <begin position="98"/>
        <end position="117"/>
    </location>
</feature>
<dbReference type="Pfam" id="PF00528">
    <property type="entry name" value="BPD_transp_1"/>
    <property type="match status" value="1"/>
</dbReference>
<dbReference type="Gene3D" id="1.10.3720.10">
    <property type="entry name" value="MetI-like"/>
    <property type="match status" value="1"/>
</dbReference>
<evidence type="ECO:0000256" key="7">
    <source>
        <dbReference type="RuleBase" id="RU363032"/>
    </source>
</evidence>
<keyword evidence="2 7" id="KW-0813">Transport</keyword>
<keyword evidence="3" id="KW-1003">Cell membrane</keyword>
<protein>
    <submittedName>
        <fullName evidence="9">ABC transporter permease subunit</fullName>
    </submittedName>
</protein>
<accession>A0ABX1ZSQ5</accession>
<dbReference type="PANTHER" id="PTHR30151">
    <property type="entry name" value="ALKANE SULFONATE ABC TRANSPORTER-RELATED, MEMBRANE SUBUNIT"/>
    <property type="match status" value="1"/>
</dbReference>
<dbReference type="InterPro" id="IPR000515">
    <property type="entry name" value="MetI-like"/>
</dbReference>
<dbReference type="SUPFAM" id="SSF161098">
    <property type="entry name" value="MetI-like"/>
    <property type="match status" value="1"/>
</dbReference>
<evidence type="ECO:0000259" key="8">
    <source>
        <dbReference type="PROSITE" id="PS50928"/>
    </source>
</evidence>
<dbReference type="CDD" id="cd06261">
    <property type="entry name" value="TM_PBP2"/>
    <property type="match status" value="1"/>
</dbReference>
<evidence type="ECO:0000256" key="1">
    <source>
        <dbReference type="ARBA" id="ARBA00004651"/>
    </source>
</evidence>